<dbReference type="InterPro" id="IPR036509">
    <property type="entry name" value="Met_Sox_Rdtase_MsrA_sf"/>
</dbReference>
<dbReference type="EMBL" id="CP032627">
    <property type="protein sequence ID" value="AYG00002.1"/>
    <property type="molecule type" value="Genomic_DNA"/>
</dbReference>
<dbReference type="OrthoDB" id="4174719at2"/>
<comment type="catalytic activity">
    <reaction evidence="3 5">
        <text>L-methionyl-[protein] + [thioredoxin]-disulfide + H2O = L-methionyl-(S)-S-oxide-[protein] + [thioredoxin]-dithiol</text>
        <dbReference type="Rhea" id="RHEA:14217"/>
        <dbReference type="Rhea" id="RHEA-COMP:10698"/>
        <dbReference type="Rhea" id="RHEA-COMP:10700"/>
        <dbReference type="Rhea" id="RHEA-COMP:12313"/>
        <dbReference type="Rhea" id="RHEA-COMP:12315"/>
        <dbReference type="ChEBI" id="CHEBI:15377"/>
        <dbReference type="ChEBI" id="CHEBI:16044"/>
        <dbReference type="ChEBI" id="CHEBI:29950"/>
        <dbReference type="ChEBI" id="CHEBI:44120"/>
        <dbReference type="ChEBI" id="CHEBI:50058"/>
        <dbReference type="EC" id="1.8.4.11"/>
    </reaction>
</comment>
<evidence type="ECO:0000256" key="5">
    <source>
        <dbReference type="HAMAP-Rule" id="MF_01401"/>
    </source>
</evidence>
<dbReference type="PANTHER" id="PTHR43774:SF1">
    <property type="entry name" value="PEPTIDE METHIONINE SULFOXIDE REDUCTASE MSRA 2"/>
    <property type="match status" value="1"/>
</dbReference>
<evidence type="ECO:0000256" key="4">
    <source>
        <dbReference type="ARBA" id="ARBA00048782"/>
    </source>
</evidence>
<dbReference type="InterPro" id="IPR002569">
    <property type="entry name" value="Met_Sox_Rdtase_MsrA_dom"/>
</dbReference>
<reference evidence="7" key="1">
    <citation type="submission" date="2018-09" db="EMBL/GenBank/DDBJ databases">
        <title>Genome sequencing of strain 1JSPR-7.</title>
        <authorList>
            <person name="Heo J."/>
            <person name="Kim S.-J."/>
            <person name="Kwon S.-W."/>
        </authorList>
    </citation>
    <scope>NUCLEOTIDE SEQUENCE [LARGE SCALE GENOMIC DNA]</scope>
    <source>
        <strain evidence="7">1JSPR-7</strain>
    </source>
</reference>
<evidence type="ECO:0000313" key="8">
    <source>
        <dbReference type="Proteomes" id="UP000269374"/>
    </source>
</evidence>
<dbReference type="RefSeq" id="WP_120771390.1">
    <property type="nucleotide sequence ID" value="NZ_CP032627.1"/>
</dbReference>
<dbReference type="Gene3D" id="3.30.1060.10">
    <property type="entry name" value="Peptide methionine sulphoxide reductase MsrA"/>
    <property type="match status" value="1"/>
</dbReference>
<comment type="function">
    <text evidence="5">Has an important function as a repair enzyme for proteins that have been inactivated by oxidation. Catalyzes the reversible oxidation-reduction of methionine sulfoxide in proteins to methionine.</text>
</comment>
<protein>
    <recommendedName>
        <fullName evidence="5">Peptide methionine sulfoxide reductase MsrA</fullName>
        <shortName evidence="5">Protein-methionine-S-oxide reductase</shortName>
        <ecNumber evidence="5">1.8.4.11</ecNumber>
    </recommendedName>
    <alternativeName>
        <fullName evidence="5">Peptide-methionine (S)-S-oxide reductase</fullName>
        <shortName evidence="5">Peptide Met(O) reductase</shortName>
    </alternativeName>
</protein>
<accession>A0A387BD86</accession>
<dbReference type="PANTHER" id="PTHR43774">
    <property type="entry name" value="PEPTIDE METHIONINE SULFOXIDE REDUCTASE"/>
    <property type="match status" value="1"/>
</dbReference>
<dbReference type="AlphaFoldDB" id="A0A387BD86"/>
<evidence type="ECO:0000256" key="3">
    <source>
        <dbReference type="ARBA" id="ARBA00047806"/>
    </source>
</evidence>
<gene>
    <name evidence="5 7" type="primary">msrA</name>
    <name evidence="7" type="ORF">D7I46_02195</name>
</gene>
<proteinExistence type="inferred from homology"/>
<evidence type="ECO:0000256" key="2">
    <source>
        <dbReference type="ARBA" id="ARBA00023002"/>
    </source>
</evidence>
<sequence length="182" mass="21245">MSTERAIFAGGCFWCMVEPFEQRSGILSVTSGYTGGHVDDPTYDQVSGKYTGHTEAVEILFDNAVITYKELVELYWTLIDPTDEQGQIYDRGDNYRPVIFVENEVQREVAETSKQLLAESGIWDKPIVVPIEDAKTFWPAEDYHQQFYKKDPKRYQAMHKARERYLALKRFKGKFNFLRKKH</sequence>
<evidence type="ECO:0000256" key="1">
    <source>
        <dbReference type="ARBA" id="ARBA00005591"/>
    </source>
</evidence>
<dbReference type="HAMAP" id="MF_01401">
    <property type="entry name" value="MsrA"/>
    <property type="match status" value="1"/>
</dbReference>
<dbReference type="KEGG" id="lact:D7I46_02195"/>
<dbReference type="EC" id="1.8.4.11" evidence="5"/>
<dbReference type="GO" id="GO:0008113">
    <property type="term" value="F:peptide-methionine (S)-S-oxide reductase activity"/>
    <property type="evidence" value="ECO:0007669"/>
    <property type="project" value="UniProtKB-UniRule"/>
</dbReference>
<comment type="catalytic activity">
    <reaction evidence="4 5">
        <text>[thioredoxin]-disulfide + L-methionine + H2O = L-methionine (S)-S-oxide + [thioredoxin]-dithiol</text>
        <dbReference type="Rhea" id="RHEA:19993"/>
        <dbReference type="Rhea" id="RHEA-COMP:10698"/>
        <dbReference type="Rhea" id="RHEA-COMP:10700"/>
        <dbReference type="ChEBI" id="CHEBI:15377"/>
        <dbReference type="ChEBI" id="CHEBI:29950"/>
        <dbReference type="ChEBI" id="CHEBI:50058"/>
        <dbReference type="ChEBI" id="CHEBI:57844"/>
        <dbReference type="ChEBI" id="CHEBI:58772"/>
        <dbReference type="EC" id="1.8.4.11"/>
    </reaction>
</comment>
<feature type="domain" description="Peptide methionine sulphoxide reductase MsrA" evidence="6">
    <location>
        <begin position="6"/>
        <end position="156"/>
    </location>
</feature>
<dbReference type="Proteomes" id="UP000269374">
    <property type="component" value="Chromosome"/>
</dbReference>
<evidence type="ECO:0000313" key="7">
    <source>
        <dbReference type="EMBL" id="AYG00002.1"/>
    </source>
</evidence>
<dbReference type="GO" id="GO:0033744">
    <property type="term" value="F:L-methionine:thioredoxin-disulfide S-oxidoreductase activity"/>
    <property type="evidence" value="ECO:0007669"/>
    <property type="project" value="RHEA"/>
</dbReference>
<dbReference type="NCBIfam" id="TIGR00401">
    <property type="entry name" value="msrA"/>
    <property type="match status" value="1"/>
</dbReference>
<keyword evidence="8" id="KW-1185">Reference proteome</keyword>
<name>A0A387BD86_9LACT</name>
<dbReference type="SUPFAM" id="SSF55068">
    <property type="entry name" value="Peptide methionine sulfoxide reductase"/>
    <property type="match status" value="1"/>
</dbReference>
<keyword evidence="2 5" id="KW-0560">Oxidoreductase</keyword>
<feature type="active site" evidence="5">
    <location>
        <position position="12"/>
    </location>
</feature>
<organism evidence="7 8">
    <name type="scientific">Lactococcus allomyrinae</name>
    <dbReference type="NCBI Taxonomy" id="2419773"/>
    <lineage>
        <taxon>Bacteria</taxon>
        <taxon>Bacillati</taxon>
        <taxon>Bacillota</taxon>
        <taxon>Bacilli</taxon>
        <taxon>Lactobacillales</taxon>
        <taxon>Streptococcaceae</taxon>
        <taxon>Lactococcus</taxon>
    </lineage>
</organism>
<comment type="similarity">
    <text evidence="1 5">Belongs to the MsrA Met sulfoxide reductase family.</text>
</comment>
<evidence type="ECO:0000259" key="6">
    <source>
        <dbReference type="Pfam" id="PF01625"/>
    </source>
</evidence>
<dbReference type="Pfam" id="PF01625">
    <property type="entry name" value="PMSR"/>
    <property type="match status" value="1"/>
</dbReference>